<evidence type="ECO:0000313" key="4">
    <source>
        <dbReference type="Proteomes" id="UP001200557"/>
    </source>
</evidence>
<feature type="signal peptide" evidence="1">
    <location>
        <begin position="1"/>
        <end position="20"/>
    </location>
</feature>
<dbReference type="EMBL" id="JAKGAQ010000002">
    <property type="protein sequence ID" value="MCF2871330.1"/>
    <property type="molecule type" value="Genomic_DNA"/>
</dbReference>
<proteinExistence type="predicted"/>
<keyword evidence="4" id="KW-1185">Reference proteome</keyword>
<sequence>MTRILLASTALIALAGAAAAEGHTGISFTGTASLGFNDDTTGNNVAVSAGDNNVGFYSDLDIVAGFAAELDNGLMAAASLNLDNLGDASTDGTEDGFDYTLSLTSETAGMYYGDTSFAAQNVWASAGDMEADGFSEADGEVVLRGEAAFGGVSTQISYALADSADVKNTGDQLEQLSIGMSADFGGVNVVAAYQEAFSLAADGTAYNTANGDITDADIFGLSVGTSFGGADIRLAYAENSTAGTDSTGIKVAYPLGPVTATAYFVAESAGGDNYGVNLAYENGPVAVALDYQDDQGVTKIGLEGSYDVGNGITAYAGYLTQDAAEDRFYVAGSYDLGSGAELLISYADDSDDIDEDEIGAGDYQRGTTVEVSFDF</sequence>
<accession>A0ABS9CVR9</accession>
<dbReference type="Pfam" id="PF13609">
    <property type="entry name" value="Porin_4"/>
    <property type="match status" value="1"/>
</dbReference>
<dbReference type="InterPro" id="IPR023614">
    <property type="entry name" value="Porin_dom_sf"/>
</dbReference>
<gene>
    <name evidence="3" type="ORF">L0664_09670</name>
</gene>
<feature type="domain" description="Porin" evidence="2">
    <location>
        <begin position="7"/>
        <end position="352"/>
    </location>
</feature>
<dbReference type="Proteomes" id="UP001200557">
    <property type="component" value="Unassembled WGS sequence"/>
</dbReference>
<evidence type="ECO:0000256" key="1">
    <source>
        <dbReference type="SAM" id="SignalP"/>
    </source>
</evidence>
<feature type="chain" id="PRO_5046545533" evidence="1">
    <location>
        <begin position="21"/>
        <end position="375"/>
    </location>
</feature>
<protein>
    <submittedName>
        <fullName evidence="3">Porin</fullName>
    </submittedName>
</protein>
<name>A0ABS9CVR9_9RHOB</name>
<dbReference type="Gene3D" id="2.40.160.10">
    <property type="entry name" value="Porin"/>
    <property type="match status" value="1"/>
</dbReference>
<keyword evidence="1" id="KW-0732">Signal</keyword>
<dbReference type="InterPro" id="IPR033900">
    <property type="entry name" value="Gram_neg_porin_domain"/>
</dbReference>
<dbReference type="SUPFAM" id="SSF56935">
    <property type="entry name" value="Porins"/>
    <property type="match status" value="2"/>
</dbReference>
<dbReference type="RefSeq" id="WP_235225599.1">
    <property type="nucleotide sequence ID" value="NZ_JAKGAQ010000002.1"/>
</dbReference>
<organism evidence="3 4">
    <name type="scientific">Octadecabacter dasysiphoniae</name>
    <dbReference type="NCBI Taxonomy" id="2909341"/>
    <lineage>
        <taxon>Bacteria</taxon>
        <taxon>Pseudomonadati</taxon>
        <taxon>Pseudomonadota</taxon>
        <taxon>Alphaproteobacteria</taxon>
        <taxon>Rhodobacterales</taxon>
        <taxon>Roseobacteraceae</taxon>
        <taxon>Octadecabacter</taxon>
    </lineage>
</organism>
<evidence type="ECO:0000313" key="3">
    <source>
        <dbReference type="EMBL" id="MCF2871330.1"/>
    </source>
</evidence>
<comment type="caution">
    <text evidence="3">The sequence shown here is derived from an EMBL/GenBank/DDBJ whole genome shotgun (WGS) entry which is preliminary data.</text>
</comment>
<evidence type="ECO:0000259" key="2">
    <source>
        <dbReference type="Pfam" id="PF13609"/>
    </source>
</evidence>
<reference evidence="3 4" key="1">
    <citation type="submission" date="2022-01" db="EMBL/GenBank/DDBJ databases">
        <title>Octadecabacter sp. nov., isolated from a marine alga.</title>
        <authorList>
            <person name="Jin M.S."/>
            <person name="Kim H.M."/>
            <person name="Han D.M."/>
            <person name="Jung J.J."/>
            <person name="Jeon C.O."/>
        </authorList>
    </citation>
    <scope>NUCLEOTIDE SEQUENCE [LARGE SCALE GENOMIC DNA]</scope>
    <source>
        <strain evidence="3 4">G9-8</strain>
    </source>
</reference>